<accession>A0A1E4U1L0</accession>
<feature type="compositionally biased region" description="Acidic residues" evidence="1">
    <location>
        <begin position="734"/>
        <end position="747"/>
    </location>
</feature>
<organism evidence="2 3">
    <name type="scientific">Pachysolen tannophilus NRRL Y-2460</name>
    <dbReference type="NCBI Taxonomy" id="669874"/>
    <lineage>
        <taxon>Eukaryota</taxon>
        <taxon>Fungi</taxon>
        <taxon>Dikarya</taxon>
        <taxon>Ascomycota</taxon>
        <taxon>Saccharomycotina</taxon>
        <taxon>Pichiomycetes</taxon>
        <taxon>Pachysolenaceae</taxon>
        <taxon>Pachysolen</taxon>
    </lineage>
</organism>
<dbReference type="OrthoDB" id="3260408at2759"/>
<evidence type="ECO:0000256" key="1">
    <source>
        <dbReference type="SAM" id="MobiDB-lite"/>
    </source>
</evidence>
<sequence length="747" mass="86897">MALLFGRSKFLFANVIILYLAYLSFYECPLTEDLRSNSAKLCYPLHQSADFIRPYYEPIDKFVEPYFTELNDKAFKPLAAKSTSIYNEYLLESVDSISDGAKRYYAVADKNVFVPFNEKISPILAKAYVYYNQYIHPQLLEFYNKASANVLYYLRILKAEIYELSLIVKYQLDTVYVPKMFTFLNNVIKYKNDVIEPKLMEFYNTVHAYFFNVVKPAVIEFFNKSIRPTLTTYYKLISNFFKNIYKGLTPNNYLEDVEVKKNFIKSEFNKIFDAGFQLSNNVQASFKNSNKLIKQKLYHKEASLIDTEQQISSLSDIDATASVSSPASKMTTTPTVNVHATPTKVDITKSINSWNLLVSKTCEAALDEFFTDVGDIEKSGIEKFQPLVTKKLQELSKFINEDYKRIGGIVLKINETRMDEEIAQKKRSPEEKVHISRKDFREILAEANEKFAKGSDELKTFLEEESNKILQEISKKKSKTLEILEEFGDFSIQEFSRTLMAVKNANGKIEEQDLDTESEDFENWSNWKKIDKIKDKIYDTKDKIISFDPELKELKKAVHGITQNLYFLANESGQYLALLRAKANVQFQYREKEEREAKIQEQKQQEEGHLKEVEGEKEQEQEQFNNNEVNLEHQQEEQREDIDHEEDRYDEEEEVTEHRTILKTITVDEEGGFLGESEPTELPDVELVGDLHHDSDQIPIQINKEEEESESESELEPEEKQEDSAEQNQNDEVPVQEETETPAEEEA</sequence>
<proteinExistence type="predicted"/>
<evidence type="ECO:0000313" key="3">
    <source>
        <dbReference type="Proteomes" id="UP000094236"/>
    </source>
</evidence>
<dbReference type="AlphaFoldDB" id="A0A1E4U1L0"/>
<gene>
    <name evidence="2" type="ORF">PACTADRAFT_14370</name>
</gene>
<dbReference type="STRING" id="669874.A0A1E4U1L0"/>
<feature type="compositionally biased region" description="Basic and acidic residues" evidence="1">
    <location>
        <begin position="630"/>
        <end position="647"/>
    </location>
</feature>
<feature type="region of interest" description="Disordered" evidence="1">
    <location>
        <begin position="598"/>
        <end position="747"/>
    </location>
</feature>
<reference evidence="3" key="1">
    <citation type="submission" date="2016-05" db="EMBL/GenBank/DDBJ databases">
        <title>Comparative genomics of biotechnologically important yeasts.</title>
        <authorList>
            <consortium name="DOE Joint Genome Institute"/>
            <person name="Riley R."/>
            <person name="Haridas S."/>
            <person name="Wolfe K.H."/>
            <person name="Lopes M.R."/>
            <person name="Hittinger C.T."/>
            <person name="Goker M."/>
            <person name="Salamov A."/>
            <person name="Wisecaver J."/>
            <person name="Long T.M."/>
            <person name="Aerts A.L."/>
            <person name="Barry K."/>
            <person name="Choi C."/>
            <person name="Clum A."/>
            <person name="Coughlan A.Y."/>
            <person name="Deshpande S."/>
            <person name="Douglass A.P."/>
            <person name="Hanson S.J."/>
            <person name="Klenk H.-P."/>
            <person name="Labutti K."/>
            <person name="Lapidus A."/>
            <person name="Lindquist E."/>
            <person name="Lipzen A."/>
            <person name="Meier-Kolthoff J.P."/>
            <person name="Ohm R.A."/>
            <person name="Otillar R.P."/>
            <person name="Pangilinan J."/>
            <person name="Peng Y."/>
            <person name="Rokas A."/>
            <person name="Rosa C.A."/>
            <person name="Scheuner C."/>
            <person name="Sibirny A.A."/>
            <person name="Slot J.C."/>
            <person name="Stielow J.B."/>
            <person name="Sun H."/>
            <person name="Kurtzman C.P."/>
            <person name="Blackwell M."/>
            <person name="Grigoriev I.V."/>
            <person name="Jeffries T.W."/>
        </authorList>
    </citation>
    <scope>NUCLEOTIDE SEQUENCE [LARGE SCALE GENOMIC DNA]</scope>
    <source>
        <strain evidence="3">NRRL Y-2460</strain>
    </source>
</reference>
<keyword evidence="3" id="KW-1185">Reference proteome</keyword>
<feature type="compositionally biased region" description="Basic and acidic residues" evidence="1">
    <location>
        <begin position="598"/>
        <end position="620"/>
    </location>
</feature>
<name>A0A1E4U1L0_PACTA</name>
<dbReference type="EMBL" id="KV454011">
    <property type="protein sequence ID" value="ODV97869.1"/>
    <property type="molecule type" value="Genomic_DNA"/>
</dbReference>
<protein>
    <recommendedName>
        <fullName evidence="4">Outer spore wall assembly protein SHE10</fullName>
    </recommendedName>
</protein>
<feature type="compositionally biased region" description="Acidic residues" evidence="1">
    <location>
        <begin position="705"/>
        <end position="725"/>
    </location>
</feature>
<dbReference type="Proteomes" id="UP000094236">
    <property type="component" value="Unassembled WGS sequence"/>
</dbReference>
<evidence type="ECO:0008006" key="4">
    <source>
        <dbReference type="Google" id="ProtNLM"/>
    </source>
</evidence>
<evidence type="ECO:0000313" key="2">
    <source>
        <dbReference type="EMBL" id="ODV97869.1"/>
    </source>
</evidence>